<dbReference type="EMBL" id="BRXW01000799">
    <property type="protein sequence ID" value="GMH77204.1"/>
    <property type="molecule type" value="Genomic_DNA"/>
</dbReference>
<dbReference type="InterPro" id="IPR011641">
    <property type="entry name" value="Tyr-kin_ephrin_A/B_rcpt-like"/>
</dbReference>
<feature type="transmembrane region" description="Helical" evidence="1">
    <location>
        <begin position="2353"/>
        <end position="2373"/>
    </location>
</feature>
<feature type="transmembrane region" description="Helical" evidence="1">
    <location>
        <begin position="2525"/>
        <end position="2548"/>
    </location>
</feature>
<evidence type="ECO:0000256" key="1">
    <source>
        <dbReference type="SAM" id="Phobius"/>
    </source>
</evidence>
<evidence type="ECO:0000259" key="2">
    <source>
        <dbReference type="Pfam" id="PF07699"/>
    </source>
</evidence>
<protein>
    <recommendedName>
        <fullName evidence="2">Tyrosine-protein kinase ephrin type A/B receptor-like domain-containing protein</fullName>
    </recommendedName>
</protein>
<accession>A0A9W7ASY2</accession>
<comment type="caution">
    <text evidence="3">The sequence shown here is derived from an EMBL/GenBank/DDBJ whole genome shotgun (WGS) entry which is preliminary data.</text>
</comment>
<gene>
    <name evidence="3" type="ORF">TrLO_g8657</name>
</gene>
<dbReference type="Pfam" id="PF07699">
    <property type="entry name" value="Ephrin_rec_like"/>
    <property type="match status" value="1"/>
</dbReference>
<name>A0A9W7ASY2_9STRA</name>
<feature type="transmembrane region" description="Helical" evidence="1">
    <location>
        <begin position="2568"/>
        <end position="2585"/>
    </location>
</feature>
<keyword evidence="1" id="KW-0812">Transmembrane</keyword>
<feature type="non-terminal residue" evidence="3">
    <location>
        <position position="3196"/>
    </location>
</feature>
<feature type="transmembrane region" description="Helical" evidence="1">
    <location>
        <begin position="2597"/>
        <end position="2619"/>
    </location>
</feature>
<feature type="domain" description="Tyrosine-protein kinase ephrin type A/B receptor-like" evidence="2">
    <location>
        <begin position="1703"/>
        <end position="1737"/>
    </location>
</feature>
<organism evidence="3 4">
    <name type="scientific">Triparma laevis f. longispina</name>
    <dbReference type="NCBI Taxonomy" id="1714387"/>
    <lineage>
        <taxon>Eukaryota</taxon>
        <taxon>Sar</taxon>
        <taxon>Stramenopiles</taxon>
        <taxon>Ochrophyta</taxon>
        <taxon>Bolidophyceae</taxon>
        <taxon>Parmales</taxon>
        <taxon>Triparmaceae</taxon>
        <taxon>Triparma</taxon>
    </lineage>
</organism>
<dbReference type="SMART" id="SM00710">
    <property type="entry name" value="PbH1"/>
    <property type="match status" value="4"/>
</dbReference>
<evidence type="ECO:0000313" key="3">
    <source>
        <dbReference type="EMBL" id="GMH77204.1"/>
    </source>
</evidence>
<feature type="transmembrane region" description="Helical" evidence="1">
    <location>
        <begin position="2453"/>
        <end position="2474"/>
    </location>
</feature>
<dbReference type="PANTHER" id="PTHR46967:SF1">
    <property type="entry name" value="KERATIN-ASSOCIATED PROTEIN 16-1-LIKE"/>
    <property type="match status" value="1"/>
</dbReference>
<feature type="transmembrane region" description="Helical" evidence="1">
    <location>
        <begin position="2216"/>
        <end position="2238"/>
    </location>
</feature>
<sequence length="3196" mass="352021">MLEDQTSCSNCFGLAYVPSTNVCSGCLADGRTRITSDNVDGLTPATMLCTAGTGTVHGPRGPGTDASLHDEVEDCPVCGPGSYITDRGINQSLHDHETDCISCVAGKFNPEEGGGFNSHNLHNLESHCTPCPAGRWSEPRSRVCNKCEAGKYLTDNVTDYLLHDSEDDCTICMEGKWSDEEAQYCTSCMAGKYLVDDATDVSLHDEETDCVVCPKGKYNQYENSTSCFNCRVGRYIHDDGHDQSKHDSNEDCIYCDAGKSTFGFDETYHDSEEDCIVCPAGRYSYEGETCMFCGSGKYLADTATDRILHDSEEDCTLCESGKYLMDNGTDTDFHDGEDDCTVCMHGKWSDQGYHNCTSCISGKYLADPGEKSSEHDDESKCLTCHENTYSYTNSSGCTTCDMGKFIIDVATDEIMHDSEEDCNVTYAIRDAKVTLENYDPGAIGNAYLSFATYGRFLPDAQIILEFPSHFQGVGAGTLTIVHGLSGTLSMDVTDNRTVTLSRNGDGELDGGIDSEERLLIIIPNVRNNVETGHTGEWPTLFVQSIQGVIYCEVKESEGHGLPPSVDLNQQADRSSKLCGEYHENVFLTGERNIIQCQVLIHEGYNLTIAAGTTLLMPSYANPNSTSTITIMPGAKIFAEGTPEAPITIMGIEANLDSSRETESGMWGGITIMGNSDLDPSESSGVLKYVRVRNTGADYVQDGKTSYHDGIGFLTVGNGTIVENVEVAFNGAGVEGESSYGVLLSGGTVNLRHLSLLYNQIGMAISNGYDGKIQFLYSVGGEDSVGLIVLSNTEGGKRRRLEASGKTSPSIYNALFVGQPVIIDSGASGQFGNILVTNLAAGTSGVVFTCTEVDSSQVPITQSGGDYTPGESLYWSPNNFVYTTDDTPNMGVNGDCDSHIENVESINTDPGLVMQQNNTNAADIAREMVLVDPRPNPDSQLLTSSVDVPSGGGGQWFEPASFTGAFSSDSNWLSEWSWMEDKGNLASDSEDKVMDCGEITDDVTWEGLVRITCQTTLKEGATLTISPGTEVRFHPGAGLLVEGGATLAATGTKDSPITFTTAASKKTIEVSGVNEGYWDGIEIQSNLCSLSYARIWYSTDGLSLTGVTSSVTVEHVEVAFSKANGVFIDGGDVGLKYVSVVHCGEIGVKMIGGYQGHIQFLYSTLSGASSRAIEVEGASPIVSNADIVGHLEMPAGGGMVHFTNGGGGNFRNIILTNVSGAGVSLEECSGLIFTQDQAYYDSETSKTGLLYWSESNLIWLNRLDNVNNTSTQFDSSNCPDLARAPDLNVTAFASMNEDPFVFDISADPRPKSNSWVFQVFDEIVSTDDGASERADYLGAFVGDDNWLVGLSSIVENFGRNLTHTTAEELRCDTGYGAFGDIESKAECMLCPLHTYDHPFNNNCEMCPIGTHTFALGSPETDCRQTVDFKHFCEDEMVGYYYEFYETIGNDMRGVNCKRCGSGHFVNDEKNCVPCPIGTHSVGGLDKCLPCPDGYHTNLEYTSCHKCLPGTVWNGTFEAHLDDEGVTRMLGAPEGECVTCPGSTFNVEGLNWQCKNCTEPGTWSEPGASYCMLAPAGYHPTSNRSALQMCQRNHYSEGGLDVCPPCDNGMLSQSGAAHCDFFCNPGFILNGTSGTWGTGTGCLACAIGKYALYGQDVCSNCTDGYEAPNNGTSICEICPEGKFIAYGNDEAPSSETWTCKDCAPGKFSSRGAAECSPCEAGKYSAEDGTVECTECPAYEISDPGQTECQCDHGFYRNSDTISSAYDVCECPPGEELFGTNKKGVCSKCLIGFYKEYYGNKDCDDCLLFLGGSTTEDVVGATDPHTQCNCTRTTYQLTDRFTEEVDPDTEKTILMAHPRCECSYGYVNATIGGIVNPLVCKLDETKVCQLGEYREDVPGQESECKNCPSGKYQPRIGARNVASCINCPEGTFNPIVQQETCRDCPLGYTSGPGQFKCDKCQVGFFNAAARNDTTDNEERRKNLDKLNELIWADIIGLNETLLRQEEEKATKGEILRTPDELKATLFTNVGGALKLNDALSGLDDKENVNDDVDMPLNIWQGFEDMNCLPCEARCDIAGELQPCLYCAGDVTRYEDNPGDPAVILKFLSKDDEENNPNKTILARSEYELEGLEVHNITIFGGWWRSHKWSLKFERCPVLEGCINGECAEGYDGPMCSTCTEGFSRDPLGFCTPCGIEDSSINATIPIFIGVEMTSANVTMMTMIGGLIMSIITYLILFKFVFPWLKKRIMKHFDMEGKSLTDLVLKRMKVESKNDDEEEGNFFQELKTKFKIVTSFYQITTQFSLSLQVEFPPIFTEFSDKLSGLVNLEVFSLLKVGCLMGNSYYNSLLVTTLMPMFISAVIFIVGAIVGMKARAAVKKKDGDEEEFKAEKKKAFDEVFDAAVSAFLAFTYLIFASTSSACFKTFQCEVYGDDPTRYLVSDKTKDCDSPEHKFWEKYAIFMMGIYPFGIPIMYMYLLLKVKDIVNNEDERNGDGKAKVESINFLWRAYEPQCWWFEVFECGRRLALTGLLIFIAPGTPVQSVAALLIATLSIKIYAKYQPFIENSDDLLAEVSQYSIFFTLLSALIVQVDVSKEDSYSQDLLGVGMVAINGLAIAMAVLAILFQPIHDGIAMVVKRHTWHTEKLFGERCNCPRGDCKGDGKAKSHDDEGNCRCTDEKKQANDSKLDEGCVCLVRCLREGQEKCDHRREYGKKLDEIQVRRYGLSKALICRDVDQVANDEMNTAFMFNNGEKMYVCPKKNCKSKKNERSCVCRNDAVNGNKNCHCPLTNRCPTFHYPWEPEYFHHDGDPFPDHEINCVNGNCKHLLTLPRSACRDQAWAYFEQICNSNKDNAGWSEVKHSMADTKNLSRLLLPWKNWSKNKKEAKSYFTHEELGNKAYPPVAEWRSSTGNGPYDQLRVKFELPMGTECAVALEDGKEAFKLFKAYLKNENNIKSKRVSDLHCLKHINDEEQIMYKRFKVFKHTADQDAVLDVTRKSSRVKKKVWTDEDDIFTQLEEVDTFTQLARSVGWRMSGGNGACLDREPVDKTDKKKPSVDKVAYQLFPPKNSTILGRRRSNILYEGFKITEVKGEPKECLGKHGKLLGKFPVVQIEYSVELSLGGMLSSANFTRLFYHKQVRRLLEEWKYFARDPVNWLDNGEEEDEKQEILEEALFKDADHEDLKDYGKLWGTNKRVSAGGHVTR</sequence>
<evidence type="ECO:0000313" key="4">
    <source>
        <dbReference type="Proteomes" id="UP001165122"/>
    </source>
</evidence>
<dbReference type="InterPro" id="IPR011050">
    <property type="entry name" value="Pectin_lyase_fold/virulence"/>
</dbReference>
<dbReference type="Proteomes" id="UP001165122">
    <property type="component" value="Unassembled WGS sequence"/>
</dbReference>
<keyword evidence="1" id="KW-0472">Membrane</keyword>
<feature type="transmembrane region" description="Helical" evidence="1">
    <location>
        <begin position="2321"/>
        <end position="2341"/>
    </location>
</feature>
<keyword evidence="4" id="KW-1185">Reference proteome</keyword>
<dbReference type="PANTHER" id="PTHR46967">
    <property type="entry name" value="INSULIN-LIKE GROWTH FACTOR BINDING PROTEIN,N-TERMINAL"/>
    <property type="match status" value="1"/>
</dbReference>
<feature type="transmembrane region" description="Helical" evidence="1">
    <location>
        <begin position="2394"/>
        <end position="2411"/>
    </location>
</feature>
<dbReference type="SUPFAM" id="SSF51126">
    <property type="entry name" value="Pectin lyase-like"/>
    <property type="match status" value="1"/>
</dbReference>
<dbReference type="SUPFAM" id="SSF57184">
    <property type="entry name" value="Growth factor receptor domain"/>
    <property type="match status" value="6"/>
</dbReference>
<dbReference type="OrthoDB" id="428748at2759"/>
<dbReference type="SMART" id="SM01411">
    <property type="entry name" value="Ephrin_rec_like"/>
    <property type="match status" value="12"/>
</dbReference>
<dbReference type="InterPro" id="IPR009030">
    <property type="entry name" value="Growth_fac_rcpt_cys_sf"/>
</dbReference>
<proteinExistence type="predicted"/>
<keyword evidence="1" id="KW-1133">Transmembrane helix</keyword>
<reference evidence="4" key="1">
    <citation type="journal article" date="2023" name="Commun. Biol.">
        <title>Genome analysis of Parmales, the sister group of diatoms, reveals the evolutionary specialization of diatoms from phago-mixotrophs to photoautotrophs.</title>
        <authorList>
            <person name="Ban H."/>
            <person name="Sato S."/>
            <person name="Yoshikawa S."/>
            <person name="Yamada K."/>
            <person name="Nakamura Y."/>
            <person name="Ichinomiya M."/>
            <person name="Sato N."/>
            <person name="Blanc-Mathieu R."/>
            <person name="Endo H."/>
            <person name="Kuwata A."/>
            <person name="Ogata H."/>
        </authorList>
    </citation>
    <scope>NUCLEOTIDE SEQUENCE [LARGE SCALE GENOMIC DNA]</scope>
    <source>
        <strain evidence="4">NIES 3700</strain>
    </source>
</reference>
<dbReference type="InterPro" id="IPR006626">
    <property type="entry name" value="PbH1"/>
</dbReference>
<dbReference type="Gene3D" id="2.10.50.10">
    <property type="entry name" value="Tumor Necrosis Factor Receptor, subunit A, domain 2"/>
    <property type="match status" value="3"/>
</dbReference>